<accession>A0A4U1FIQ1</accession>
<comment type="caution">
    <text evidence="1">The sequence shown here is derived from an EMBL/GenBank/DDBJ whole genome shotgun (WGS) entry which is preliminary data.</text>
</comment>
<protein>
    <recommendedName>
        <fullName evidence="3">NADH dehydrogenase subunit 5</fullName>
    </recommendedName>
</protein>
<sequence length="110" mass="12644">TLFILTIPIIITNTNIYKSNKYPPYLKLENPPNLVFTHDFPQQQRGGPYPRFSLTPLKRNGCSSELGLIMATIGINQRYLAFLHICTHTFFKATLFRCSIIHSLNDEQDT</sequence>
<evidence type="ECO:0000313" key="2">
    <source>
        <dbReference type="Proteomes" id="UP000308365"/>
    </source>
</evidence>
<organism evidence="1 2">
    <name type="scientific">Monodon monoceros</name>
    <name type="common">Narwhal</name>
    <name type="synonym">Ceratodon monodon</name>
    <dbReference type="NCBI Taxonomy" id="40151"/>
    <lineage>
        <taxon>Eukaryota</taxon>
        <taxon>Metazoa</taxon>
        <taxon>Chordata</taxon>
        <taxon>Craniata</taxon>
        <taxon>Vertebrata</taxon>
        <taxon>Euteleostomi</taxon>
        <taxon>Mammalia</taxon>
        <taxon>Eutheria</taxon>
        <taxon>Laurasiatheria</taxon>
        <taxon>Artiodactyla</taxon>
        <taxon>Whippomorpha</taxon>
        <taxon>Cetacea</taxon>
        <taxon>Odontoceti</taxon>
        <taxon>Monodontidae</taxon>
        <taxon>Monodon</taxon>
    </lineage>
</organism>
<name>A0A4U1FIQ1_MONMO</name>
<dbReference type="EMBL" id="RWIC01000144">
    <property type="protein sequence ID" value="TKC48836.1"/>
    <property type="molecule type" value="Genomic_DNA"/>
</dbReference>
<evidence type="ECO:0000313" key="1">
    <source>
        <dbReference type="EMBL" id="TKC48836.1"/>
    </source>
</evidence>
<dbReference type="AlphaFoldDB" id="A0A4U1FIQ1"/>
<evidence type="ECO:0008006" key="3">
    <source>
        <dbReference type="Google" id="ProtNLM"/>
    </source>
</evidence>
<dbReference type="Proteomes" id="UP000308365">
    <property type="component" value="Unassembled WGS sequence"/>
</dbReference>
<gene>
    <name evidence="1" type="ORF">EI555_015064</name>
</gene>
<feature type="non-terminal residue" evidence="1">
    <location>
        <position position="1"/>
    </location>
</feature>
<proteinExistence type="predicted"/>
<reference evidence="2" key="1">
    <citation type="journal article" date="2019" name="IScience">
        <title>Narwhal Genome Reveals Long-Term Low Genetic Diversity despite Current Large Abundance Size.</title>
        <authorList>
            <person name="Westbury M.V."/>
            <person name="Petersen B."/>
            <person name="Garde E."/>
            <person name="Heide-Jorgensen M.P."/>
            <person name="Lorenzen E.D."/>
        </authorList>
    </citation>
    <scope>NUCLEOTIDE SEQUENCE [LARGE SCALE GENOMIC DNA]</scope>
</reference>